<reference evidence="13" key="1">
    <citation type="submission" date="2020-03" db="EMBL/GenBank/DDBJ databases">
        <title>A high-quality chromosome-level genome assembly of a woody plant with both climbing and erect habits, Rhamnella rubrinervis.</title>
        <authorList>
            <person name="Lu Z."/>
            <person name="Yang Y."/>
            <person name="Zhu X."/>
            <person name="Sun Y."/>
        </authorList>
    </citation>
    <scope>NUCLEOTIDE SEQUENCE</scope>
    <source>
        <strain evidence="13">BYM</strain>
        <tissue evidence="13">Leaf</tissue>
    </source>
</reference>
<protein>
    <recommendedName>
        <fullName evidence="15">Leucine-rich repeat-containing N-terminal plant-type domain-containing protein</fullName>
    </recommendedName>
</protein>
<dbReference type="GO" id="GO:0016020">
    <property type="term" value="C:membrane"/>
    <property type="evidence" value="ECO:0007669"/>
    <property type="project" value="UniProtKB-SubCell"/>
</dbReference>
<keyword evidence="7 10" id="KW-0472">Membrane</keyword>
<dbReference type="Proteomes" id="UP000796880">
    <property type="component" value="Unassembled WGS sequence"/>
</dbReference>
<dbReference type="PRINTS" id="PR00019">
    <property type="entry name" value="LEURICHRPT"/>
</dbReference>
<evidence type="ECO:0000259" key="11">
    <source>
        <dbReference type="Pfam" id="PF08263"/>
    </source>
</evidence>
<dbReference type="Gene3D" id="3.80.10.10">
    <property type="entry name" value="Ribonuclease Inhibitor"/>
    <property type="match status" value="5"/>
</dbReference>
<feature type="domain" description="Leucine-rich repeat-containing N-terminal plant-type" evidence="11">
    <location>
        <begin position="91"/>
        <end position="109"/>
    </location>
</feature>
<keyword evidence="9" id="KW-0325">Glycoprotein</keyword>
<evidence type="ECO:0000256" key="8">
    <source>
        <dbReference type="ARBA" id="ARBA00023170"/>
    </source>
</evidence>
<dbReference type="InterPro" id="IPR032675">
    <property type="entry name" value="LRR_dom_sf"/>
</dbReference>
<dbReference type="OrthoDB" id="1192715at2759"/>
<dbReference type="EMBL" id="VOIH02000001">
    <property type="protein sequence ID" value="KAF3456987.1"/>
    <property type="molecule type" value="Genomic_DNA"/>
</dbReference>
<evidence type="ECO:0000256" key="5">
    <source>
        <dbReference type="ARBA" id="ARBA00022737"/>
    </source>
</evidence>
<dbReference type="InterPro" id="IPR055414">
    <property type="entry name" value="LRR_R13L4/SHOC2-like"/>
</dbReference>
<dbReference type="Pfam" id="PF00560">
    <property type="entry name" value="LRR_1"/>
    <property type="match status" value="1"/>
</dbReference>
<dbReference type="SUPFAM" id="SSF52047">
    <property type="entry name" value="RNI-like"/>
    <property type="match status" value="1"/>
</dbReference>
<feature type="transmembrane region" description="Helical" evidence="10">
    <location>
        <begin position="12"/>
        <end position="28"/>
    </location>
</feature>
<keyword evidence="6 10" id="KW-1133">Transmembrane helix</keyword>
<evidence type="ECO:0000256" key="9">
    <source>
        <dbReference type="ARBA" id="ARBA00023180"/>
    </source>
</evidence>
<evidence type="ECO:0000256" key="10">
    <source>
        <dbReference type="SAM" id="Phobius"/>
    </source>
</evidence>
<proteinExistence type="predicted"/>
<comment type="caution">
    <text evidence="13">The sequence shown here is derived from an EMBL/GenBank/DDBJ whole genome shotgun (WGS) entry which is preliminary data.</text>
</comment>
<dbReference type="InterPro" id="IPR013210">
    <property type="entry name" value="LRR_N_plant-typ"/>
</dbReference>
<evidence type="ECO:0008006" key="15">
    <source>
        <dbReference type="Google" id="ProtNLM"/>
    </source>
</evidence>
<evidence type="ECO:0000313" key="13">
    <source>
        <dbReference type="EMBL" id="KAF3456987.1"/>
    </source>
</evidence>
<dbReference type="Pfam" id="PF23598">
    <property type="entry name" value="LRR_14"/>
    <property type="match status" value="1"/>
</dbReference>
<sequence length="486" mass="55062">MMKSISFQNSHIIVYLIIFISCCGIYVSCSPNVSTTSSAFKCLPDQSTALLEFKQEFSFQKPNFSYYYYVCSTYSNPFYDDSIHPHSYPKMKFWKEGKDCCSWDGVRCDMKTGQVIGLDLSYSWLQGPLHSNSSLFKLHQLQKVNLAYNNFSFCRIPSEFGQLSRLTHLALSYSMFSGEVPSEISYLTNLVFLSLSSFKSYDETSFLYLKRVDFTRFIQNMTNLRELYLNQVNLSSSIPESLTNLSSLAFLQLCGCDLYGKFPEKIFQLPKLESIIVPCNDLLTGFLPQFHNSSSLKGLILDATNFSGKLPDSIGNLESLSAFCIQRCNFMGPLPSSIWNLSNLNYLDLTYTHFNSPDLPSTLGNLAKLVTLSLYFAQFSGEVPSSLGNLTQLKYFDISYNNLSFTKLNTISELPKFQTLALGSCNLGKFPSFLKTKDQLEKLDLSSNRIEGQIPKWFWGIAKKKLEILDLSHNKLQGSLDASKIK</sequence>
<evidence type="ECO:0000256" key="6">
    <source>
        <dbReference type="ARBA" id="ARBA00022989"/>
    </source>
</evidence>
<keyword evidence="3 10" id="KW-0812">Transmembrane</keyword>
<organism evidence="13 14">
    <name type="scientific">Rhamnella rubrinervis</name>
    <dbReference type="NCBI Taxonomy" id="2594499"/>
    <lineage>
        <taxon>Eukaryota</taxon>
        <taxon>Viridiplantae</taxon>
        <taxon>Streptophyta</taxon>
        <taxon>Embryophyta</taxon>
        <taxon>Tracheophyta</taxon>
        <taxon>Spermatophyta</taxon>
        <taxon>Magnoliopsida</taxon>
        <taxon>eudicotyledons</taxon>
        <taxon>Gunneridae</taxon>
        <taxon>Pentapetalae</taxon>
        <taxon>rosids</taxon>
        <taxon>fabids</taxon>
        <taxon>Rosales</taxon>
        <taxon>Rhamnaceae</taxon>
        <taxon>rhamnoid group</taxon>
        <taxon>Rhamneae</taxon>
        <taxon>Rhamnella</taxon>
    </lineage>
</organism>
<name>A0A8K0HQ76_9ROSA</name>
<dbReference type="InterPro" id="IPR001611">
    <property type="entry name" value="Leu-rich_rpt"/>
</dbReference>
<keyword evidence="2" id="KW-0433">Leucine-rich repeat</keyword>
<dbReference type="AlphaFoldDB" id="A0A8K0HQ76"/>
<keyword evidence="5" id="KW-0677">Repeat</keyword>
<evidence type="ECO:0000259" key="12">
    <source>
        <dbReference type="Pfam" id="PF23598"/>
    </source>
</evidence>
<feature type="domain" description="Leucine-rich repeat-containing N-terminal plant-type" evidence="11">
    <location>
        <begin position="44"/>
        <end position="58"/>
    </location>
</feature>
<comment type="subcellular location">
    <subcellularLocation>
        <location evidence="1">Membrane</location>
        <topology evidence="1">Single-pass type I membrane protein</topology>
    </subcellularLocation>
</comment>
<dbReference type="PANTHER" id="PTHR48061">
    <property type="entry name" value="LEUCINE-RICH REPEAT RECEPTOR PROTEIN KINASE EMS1-LIKE-RELATED"/>
    <property type="match status" value="1"/>
</dbReference>
<evidence type="ECO:0000256" key="7">
    <source>
        <dbReference type="ARBA" id="ARBA00023136"/>
    </source>
</evidence>
<evidence type="ECO:0000256" key="2">
    <source>
        <dbReference type="ARBA" id="ARBA00022614"/>
    </source>
</evidence>
<keyword evidence="14" id="KW-1185">Reference proteome</keyword>
<dbReference type="Pfam" id="PF08263">
    <property type="entry name" value="LRRNT_2"/>
    <property type="match status" value="2"/>
</dbReference>
<evidence type="ECO:0000313" key="14">
    <source>
        <dbReference type="Proteomes" id="UP000796880"/>
    </source>
</evidence>
<evidence type="ECO:0000256" key="3">
    <source>
        <dbReference type="ARBA" id="ARBA00022692"/>
    </source>
</evidence>
<feature type="domain" description="Disease resistance R13L4/SHOC-2-like LRR" evidence="12">
    <location>
        <begin position="290"/>
        <end position="477"/>
    </location>
</feature>
<dbReference type="FunFam" id="3.80.10.10:FF:000041">
    <property type="entry name" value="LRR receptor-like serine/threonine-protein kinase ERECTA"/>
    <property type="match status" value="1"/>
</dbReference>
<gene>
    <name evidence="13" type="ORF">FNV43_RR01644</name>
</gene>
<dbReference type="PANTHER" id="PTHR48061:SF46">
    <property type="entry name" value="LEUCINE-RICH REPEAT-CONTAINING N-TERMINAL PLANT-TYPE DOMAIN-CONTAINING PROTEIN"/>
    <property type="match status" value="1"/>
</dbReference>
<dbReference type="PROSITE" id="PS51257">
    <property type="entry name" value="PROKAR_LIPOPROTEIN"/>
    <property type="match status" value="1"/>
</dbReference>
<evidence type="ECO:0000256" key="4">
    <source>
        <dbReference type="ARBA" id="ARBA00022729"/>
    </source>
</evidence>
<evidence type="ECO:0000256" key="1">
    <source>
        <dbReference type="ARBA" id="ARBA00004479"/>
    </source>
</evidence>
<dbReference type="InterPro" id="IPR046956">
    <property type="entry name" value="RLP23-like"/>
</dbReference>
<dbReference type="SUPFAM" id="SSF52058">
    <property type="entry name" value="L domain-like"/>
    <property type="match status" value="1"/>
</dbReference>
<keyword evidence="4" id="KW-0732">Signal</keyword>
<keyword evidence="8" id="KW-0675">Receptor</keyword>
<accession>A0A8K0HQ76</accession>